<accession>A0ABU8FCF3</accession>
<keyword evidence="1" id="KW-0812">Transmembrane</keyword>
<name>A0ABU8FCF3_9BACI</name>
<gene>
    <name evidence="2" type="ORF">WAX74_19110</name>
</gene>
<feature type="transmembrane region" description="Helical" evidence="1">
    <location>
        <begin position="6"/>
        <end position="26"/>
    </location>
</feature>
<evidence type="ECO:0000313" key="3">
    <source>
        <dbReference type="Proteomes" id="UP001364890"/>
    </source>
</evidence>
<feature type="transmembrane region" description="Helical" evidence="1">
    <location>
        <begin position="80"/>
        <end position="100"/>
    </location>
</feature>
<keyword evidence="3" id="KW-1185">Reference proteome</keyword>
<dbReference type="Pfam" id="PF14068">
    <property type="entry name" value="YuiB"/>
    <property type="match status" value="1"/>
</dbReference>
<reference evidence="2 3" key="1">
    <citation type="submission" date="2024-01" db="EMBL/GenBank/DDBJ databases">
        <title>Seven novel Bacillus-like species.</title>
        <authorList>
            <person name="Liu G."/>
        </authorList>
    </citation>
    <scope>NUCLEOTIDE SEQUENCE [LARGE SCALE GENOMIC DNA]</scope>
    <source>
        <strain evidence="2 3">FJAT-51614</strain>
    </source>
</reference>
<organism evidence="2 3">
    <name type="scientific">Psychrobacillus mangrovi</name>
    <dbReference type="NCBI Taxonomy" id="3117745"/>
    <lineage>
        <taxon>Bacteria</taxon>
        <taxon>Bacillati</taxon>
        <taxon>Bacillota</taxon>
        <taxon>Bacilli</taxon>
        <taxon>Bacillales</taxon>
        <taxon>Bacillaceae</taxon>
        <taxon>Psychrobacillus</taxon>
    </lineage>
</organism>
<evidence type="ECO:0000313" key="2">
    <source>
        <dbReference type="EMBL" id="MEI4771731.1"/>
    </source>
</evidence>
<dbReference type="EMBL" id="JBAWSY010000026">
    <property type="protein sequence ID" value="MEI4771731.1"/>
    <property type="molecule type" value="Genomic_DNA"/>
</dbReference>
<dbReference type="RefSeq" id="WP_336499281.1">
    <property type="nucleotide sequence ID" value="NZ_JBAWSY010000026.1"/>
</dbReference>
<proteinExistence type="predicted"/>
<evidence type="ECO:0000256" key="1">
    <source>
        <dbReference type="SAM" id="Phobius"/>
    </source>
</evidence>
<comment type="caution">
    <text evidence="2">The sequence shown here is derived from an EMBL/GenBank/DDBJ whole genome shotgun (WGS) entry which is preliminary data.</text>
</comment>
<dbReference type="InterPro" id="IPR025917">
    <property type="entry name" value="YuiB"/>
</dbReference>
<keyword evidence="1" id="KW-1133">Transmembrane helix</keyword>
<protein>
    <submittedName>
        <fullName evidence="2">YuiB family protein</fullName>
    </submittedName>
</protein>
<keyword evidence="1" id="KW-0472">Membrane</keyword>
<sequence>MQDFMLVQMILSVLIFFVMFFGIAFLVNMLLRMTWFVAFLYPLVVVFIIDEVRFFDYFTKAGAAFSALGDKIVSLHTADIIILSSGLVGAIAAGFVIKYLRKNGYQMF</sequence>
<dbReference type="Proteomes" id="UP001364890">
    <property type="component" value="Unassembled WGS sequence"/>
</dbReference>
<feature type="transmembrane region" description="Helical" evidence="1">
    <location>
        <begin position="33"/>
        <end position="49"/>
    </location>
</feature>